<protein>
    <recommendedName>
        <fullName evidence="4">Nuclease HARBI1</fullName>
    </recommendedName>
</protein>
<evidence type="ECO:0000313" key="3">
    <source>
        <dbReference type="EMBL" id="CAE2275425.1"/>
    </source>
</evidence>
<dbReference type="AlphaFoldDB" id="A0A6U2W2P8"/>
<dbReference type="PANTHER" id="PTHR47150:SF6">
    <property type="entry name" value="OS01G0872900 PROTEIN"/>
    <property type="match status" value="1"/>
</dbReference>
<keyword evidence="1" id="KW-0732">Signal</keyword>
<reference evidence="2" key="1">
    <citation type="submission" date="2021-01" db="EMBL/GenBank/DDBJ databases">
        <authorList>
            <person name="Corre E."/>
            <person name="Pelletier E."/>
            <person name="Niang G."/>
            <person name="Scheremetjew M."/>
            <person name="Finn R."/>
            <person name="Kale V."/>
            <person name="Holt S."/>
            <person name="Cochrane G."/>
            <person name="Meng A."/>
            <person name="Brown T."/>
            <person name="Cohen L."/>
        </authorList>
    </citation>
    <scope>NUCLEOTIDE SEQUENCE</scope>
    <source>
        <strain evidence="2">SoJaBio B1-5/56/2</strain>
    </source>
</reference>
<dbReference type="InterPro" id="IPR006912">
    <property type="entry name" value="Harbinger_derived_prot"/>
</dbReference>
<name>A0A6U2W2P8_9EUKA</name>
<accession>A0A6U2W2P8</accession>
<dbReference type="EMBL" id="HBKR01003767">
    <property type="protein sequence ID" value="CAE2275425.1"/>
    <property type="molecule type" value="Transcribed_RNA"/>
</dbReference>
<dbReference type="Pfam" id="PF04827">
    <property type="entry name" value="Plant_tran"/>
    <property type="match status" value="1"/>
</dbReference>
<evidence type="ECO:0008006" key="4">
    <source>
        <dbReference type="Google" id="ProtNLM"/>
    </source>
</evidence>
<evidence type="ECO:0000256" key="1">
    <source>
        <dbReference type="SAM" id="SignalP"/>
    </source>
</evidence>
<evidence type="ECO:0000313" key="2">
    <source>
        <dbReference type="EMBL" id="CAE2275416.1"/>
    </source>
</evidence>
<feature type="chain" id="PRO_5036191973" description="Nuclease HARBI1" evidence="1">
    <location>
        <begin position="28"/>
        <end position="254"/>
    </location>
</feature>
<sequence>MADDDEFQRRSVIAAVAAAAWWWLAAAELLEEKPTKERKERNRNHDRQFERSYAAFYDRYFNLNLEPHQRLPEDSFFKRFRMSKELYLRIRADLIEYDPFFPRRTDAVGKQGAFPDQKIVAAIEILTSGESFEKSAQGTNNVSDTMVWNSLQHFCDGVIALYEAEYLRSPTQEDVERLEKLNASRGFPGMLGSIDCMHWKWEKCPTAWAGQYTSGQATKTLPSVILEAICSYDTWFWHAYFGMAGANNDLYTPT</sequence>
<feature type="signal peptide" evidence="1">
    <location>
        <begin position="1"/>
        <end position="27"/>
    </location>
</feature>
<organism evidence="2">
    <name type="scientific">Paramoeba aestuarina</name>
    <dbReference type="NCBI Taxonomy" id="180227"/>
    <lineage>
        <taxon>Eukaryota</taxon>
        <taxon>Amoebozoa</taxon>
        <taxon>Discosea</taxon>
        <taxon>Flabellinia</taxon>
        <taxon>Dactylopodida</taxon>
        <taxon>Paramoebidae</taxon>
        <taxon>Paramoeba</taxon>
    </lineage>
</organism>
<dbReference type="PANTHER" id="PTHR47150">
    <property type="entry name" value="OS12G0169200 PROTEIN"/>
    <property type="match status" value="1"/>
</dbReference>
<dbReference type="EMBL" id="HBKR01003766">
    <property type="protein sequence ID" value="CAE2275416.1"/>
    <property type="molecule type" value="Transcribed_RNA"/>
</dbReference>
<proteinExistence type="predicted"/>
<gene>
    <name evidence="2" type="ORF">NAES01612_LOCUS2498</name>
    <name evidence="3" type="ORF">NAES01612_LOCUS2499</name>
</gene>